<evidence type="ECO:0000313" key="2">
    <source>
        <dbReference type="EMBL" id="EAU80705.1"/>
    </source>
</evidence>
<keyword evidence="3" id="KW-1185">Reference proteome</keyword>
<reference evidence="2 3" key="1">
    <citation type="journal article" date="2010" name="Proc. Natl. Acad. Sci. U.S.A.">
        <title>Insights into evolution of multicellular fungi from the assembled chromosomes of the mushroom Coprinopsis cinerea (Coprinus cinereus).</title>
        <authorList>
            <person name="Stajich J.E."/>
            <person name="Wilke S.K."/>
            <person name="Ahren D."/>
            <person name="Au C.H."/>
            <person name="Birren B.W."/>
            <person name="Borodovsky M."/>
            <person name="Burns C."/>
            <person name="Canback B."/>
            <person name="Casselton L.A."/>
            <person name="Cheng C.K."/>
            <person name="Deng J."/>
            <person name="Dietrich F.S."/>
            <person name="Fargo D.C."/>
            <person name="Farman M.L."/>
            <person name="Gathman A.C."/>
            <person name="Goldberg J."/>
            <person name="Guigo R."/>
            <person name="Hoegger P.J."/>
            <person name="Hooker J.B."/>
            <person name="Huggins A."/>
            <person name="James T.Y."/>
            <person name="Kamada T."/>
            <person name="Kilaru S."/>
            <person name="Kodira C."/>
            <person name="Kues U."/>
            <person name="Kupfer D."/>
            <person name="Kwan H.S."/>
            <person name="Lomsadze A."/>
            <person name="Li W."/>
            <person name="Lilly W.W."/>
            <person name="Ma L.J."/>
            <person name="Mackey A.J."/>
            <person name="Manning G."/>
            <person name="Martin F."/>
            <person name="Muraguchi H."/>
            <person name="Natvig D.O."/>
            <person name="Palmerini H."/>
            <person name="Ramesh M.A."/>
            <person name="Rehmeyer C.J."/>
            <person name="Roe B.A."/>
            <person name="Shenoy N."/>
            <person name="Stanke M."/>
            <person name="Ter-Hovhannisyan V."/>
            <person name="Tunlid A."/>
            <person name="Velagapudi R."/>
            <person name="Vision T.J."/>
            <person name="Zeng Q."/>
            <person name="Zolan M.E."/>
            <person name="Pukkila P.J."/>
        </authorList>
    </citation>
    <scope>NUCLEOTIDE SEQUENCE [LARGE SCALE GENOMIC DNA]</scope>
    <source>
        <strain evidence="3">Okayama-7 / 130 / ATCC MYA-4618 / FGSC 9003</strain>
    </source>
</reference>
<evidence type="ECO:0000313" key="3">
    <source>
        <dbReference type="Proteomes" id="UP000001861"/>
    </source>
</evidence>
<sequence>MSSLHRTQSPLFRALCLLALAVQATSVDVWLYPNRDACDGGSLGWRDIVHLDCYADYPPTHGYSVEFRNLPPGAQGIVQTGGECLTPTGGIVYGPGDHCWNTGIGRGKEPASGVYWWDGVTYPTASQSRREEGVKCSGPTHFRYTDPHGVEHTIRIPTGVKPEDVVQQYENQEWGILSAYESARTLGLRSLC</sequence>
<comment type="caution">
    <text evidence="2">The sequence shown here is derived from an EMBL/GenBank/DDBJ whole genome shotgun (WGS) entry which is preliminary data.</text>
</comment>
<dbReference type="AlphaFoldDB" id="A8PG83"/>
<protein>
    <submittedName>
        <fullName evidence="2">Uncharacterized protein</fullName>
    </submittedName>
</protein>
<organism evidence="2 3">
    <name type="scientific">Coprinopsis cinerea (strain Okayama-7 / 130 / ATCC MYA-4618 / FGSC 9003)</name>
    <name type="common">Inky cap fungus</name>
    <name type="synonym">Hormographiella aspergillata</name>
    <dbReference type="NCBI Taxonomy" id="240176"/>
    <lineage>
        <taxon>Eukaryota</taxon>
        <taxon>Fungi</taxon>
        <taxon>Dikarya</taxon>
        <taxon>Basidiomycota</taxon>
        <taxon>Agaricomycotina</taxon>
        <taxon>Agaricomycetes</taxon>
        <taxon>Agaricomycetidae</taxon>
        <taxon>Agaricales</taxon>
        <taxon>Agaricineae</taxon>
        <taxon>Psathyrellaceae</taxon>
        <taxon>Coprinopsis</taxon>
    </lineage>
</organism>
<dbReference type="RefSeq" id="XP_001841168.1">
    <property type="nucleotide sequence ID" value="XM_001841116.1"/>
</dbReference>
<proteinExistence type="predicted"/>
<dbReference type="KEGG" id="cci:CC1G_08312"/>
<dbReference type="VEuPathDB" id="FungiDB:CC1G_08312"/>
<gene>
    <name evidence="2" type="ORF">CC1G_08312</name>
</gene>
<dbReference type="Proteomes" id="UP000001861">
    <property type="component" value="Unassembled WGS sequence"/>
</dbReference>
<keyword evidence="1" id="KW-0732">Signal</keyword>
<accession>A8PG83</accession>
<feature type="chain" id="PRO_5002726915" evidence="1">
    <location>
        <begin position="27"/>
        <end position="192"/>
    </location>
</feature>
<dbReference type="InParanoid" id="A8PG83"/>
<dbReference type="GeneID" id="6017843"/>
<name>A8PG83_COPC7</name>
<evidence type="ECO:0000256" key="1">
    <source>
        <dbReference type="SAM" id="SignalP"/>
    </source>
</evidence>
<dbReference type="EMBL" id="AACS02000002">
    <property type="protein sequence ID" value="EAU80705.1"/>
    <property type="molecule type" value="Genomic_DNA"/>
</dbReference>
<feature type="signal peptide" evidence="1">
    <location>
        <begin position="1"/>
        <end position="26"/>
    </location>
</feature>